<dbReference type="InterPro" id="IPR036179">
    <property type="entry name" value="Ig-like_dom_sf"/>
</dbReference>
<dbReference type="FunFam" id="2.60.40.10:FF:002563">
    <property type="entry name" value="Neural cell adhesion molecule L1"/>
    <property type="match status" value="1"/>
</dbReference>
<dbReference type="Pfam" id="PF07679">
    <property type="entry name" value="I-set"/>
    <property type="match status" value="2"/>
</dbReference>
<sequence length="1319" mass="146597">MVTEGEKPLLVVIFFFFLSSKSLLHFPTDLPSFPLSLSFTRRLCHISLSHELSLLHYAVSISSHLNPFSLSALLLSLFSSAYISSHSLGIKRPPMITTQPESVTVFSVEDLVMSCEASGSPPPIFRWTKDGEEFDPGTDPELKVAENAGSFAFYTLSNTMDTLKQYQGKYVCYASNELGTAVSNEATLSTDVPPTQQKEKKVSVKSEAGSSIVLKCNPPQSSMEPIIHWMDWKLHHIKLSKRVVVGKDGNLYFAYLTTEDSRNDYTCNVQYLATRTILAKEPITLTVAPSNSLLRNKRPQMMRPTGSHSVYHALRGQTMELECIVQGHPTPDVTWLRKDGELSESRTSKEMFDRRLHFTNISESDAGEYQCSANNSQGKLTHIYTVIVEAAPYWTKEPVSQLYAPGETVRLDCQADGIPTPTISWTINGIPLSATDKDSRRTLTSGGSLILNDVSFGDTAIYQCQASNKHGTIITNTNVYVIELPPQILSEDRNIYTFTEGQKASLECETFGSPKPKVTWESGSTSSLLADPRVNLLTNGILEIHNVTREDEGYYTCSVQNTNLSVIAELEVLNRTVILSPPQALKVQPGNTAIFSCVAQVDPKLGSPLIQWRKNNQKLFESHSDEKYTFEGPDLIITNVGPDDEGVYICQVITKLDMAEASGTLTLCDRPDPPTLLQITDPKSHAVTLSWTPGDDHNSPVLEYVVEFEDQGLKDEHWEELKKVRGSEQHASLPLWPYMSYRFRVIAINEVGRSDPSKPSEIYNTPAEGKSQYNNKPIFPHHKVASFWLLFPSPQEMDQRNFNGPNFRYMVLWRRAVGSGPYWHVNSTAAPPFVVNDVGNFSAFEIKVQAVNDIGEGPEPDPVIGYSGEDVPLDAPMNVGVVLINSTTIKASWAPVEKAKVRGHLLGYKIYLTRTGSRGHHRGLRAKESEETKVVETGPNEERRVISDLRPYSHYNLAMTVFNSKGEGPASETLEFKTHEGVPGPPTSLMLDSPSETEMTLHWTPPGQPNGVLIGYLLQYQRSDDDSPMQVETIDDPTVGHLTLRSLDRHSHYRFYLRGRTTAGDGEPIMREGATTLDGAPPAFVNLSAGENAVNLSWVAKKRHRNVRFQIYYLNKKGIIQSEKVNSSQSFYQLQGLTPGSQYLLRFTYNNFTFFEAEIKTEGTGVTEVQPSFATQGWFIGVVSAIVLLLLILLILCFIKRSKGGKYSVKDKEEGPMDSEARPMKDETFGEYSYLEEKRTTSQASLCEESKLCSQDNLDFNGSSAMTMELNIDESLVSQLSRPSEGTEVLHGVPDNSPLNPTTVSAATNGMPNSVTILD</sequence>
<keyword evidence="5 17" id="KW-0812">Transmembrane</keyword>
<feature type="domain" description="Ig-like" evidence="19">
    <location>
        <begin position="486"/>
        <end position="573"/>
    </location>
</feature>
<protein>
    <recommendedName>
        <fullName evidence="16">Neural cell adhesion molecule L1</fullName>
    </recommendedName>
</protein>
<evidence type="ECO:0000256" key="16">
    <source>
        <dbReference type="ARBA" id="ARBA00074488"/>
    </source>
</evidence>
<evidence type="ECO:0000313" key="21">
    <source>
        <dbReference type="Ensembl" id="ENSENLP00000051391.1"/>
    </source>
</evidence>
<keyword evidence="8" id="KW-0130">Cell adhesion</keyword>
<feature type="domain" description="Ig-like" evidence="19">
    <location>
        <begin position="193"/>
        <end position="284"/>
    </location>
</feature>
<gene>
    <name evidence="21" type="primary">l1cama</name>
</gene>
<dbReference type="InParanoid" id="A0A665X600"/>
<keyword evidence="12" id="KW-0325">Glycoprotein</keyword>
<organism evidence="21 22">
    <name type="scientific">Echeneis naucrates</name>
    <name type="common">Live sharksucker</name>
    <dbReference type="NCBI Taxonomy" id="173247"/>
    <lineage>
        <taxon>Eukaryota</taxon>
        <taxon>Metazoa</taxon>
        <taxon>Chordata</taxon>
        <taxon>Craniata</taxon>
        <taxon>Vertebrata</taxon>
        <taxon>Euteleostomi</taxon>
        <taxon>Actinopterygii</taxon>
        <taxon>Neopterygii</taxon>
        <taxon>Teleostei</taxon>
        <taxon>Neoteleostei</taxon>
        <taxon>Acanthomorphata</taxon>
        <taxon>Carangaria</taxon>
        <taxon>Carangiformes</taxon>
        <taxon>Echeneidae</taxon>
        <taxon>Echeneis</taxon>
    </lineage>
</organism>
<dbReference type="InterPro" id="IPR003599">
    <property type="entry name" value="Ig_sub"/>
</dbReference>
<dbReference type="SMART" id="SM00408">
    <property type="entry name" value="IGc2"/>
    <property type="match status" value="5"/>
</dbReference>
<dbReference type="GO" id="GO:0005886">
    <property type="term" value="C:plasma membrane"/>
    <property type="evidence" value="ECO:0007669"/>
    <property type="project" value="UniProtKB-SubCell"/>
</dbReference>
<evidence type="ECO:0000256" key="2">
    <source>
        <dbReference type="ARBA" id="ARBA00004624"/>
    </source>
</evidence>
<feature type="domain" description="Ig-like" evidence="19">
    <location>
        <begin position="575"/>
        <end position="666"/>
    </location>
</feature>
<dbReference type="InterPro" id="IPR003961">
    <property type="entry name" value="FN3_dom"/>
</dbReference>
<dbReference type="FunFam" id="2.60.40.10:FF:000078">
    <property type="entry name" value="Neuronal cell adhesion molecule"/>
    <property type="match status" value="1"/>
</dbReference>
<evidence type="ECO:0000256" key="18">
    <source>
        <dbReference type="SAM" id="SignalP"/>
    </source>
</evidence>
<comment type="similarity">
    <text evidence="3">Belongs to the immunoglobulin superfamily. L1/neurofascin/NgCAM family.</text>
</comment>
<dbReference type="OMA" id="MEYIVEY"/>
<feature type="domain" description="Fibronectin type-III" evidence="20">
    <location>
        <begin position="875"/>
        <end position="981"/>
    </location>
</feature>
<dbReference type="Gene3D" id="2.60.40.10">
    <property type="entry name" value="Immunoglobulins"/>
    <property type="match status" value="10"/>
</dbReference>
<keyword evidence="14" id="KW-0393">Immunoglobulin domain</keyword>
<dbReference type="SMART" id="SM00060">
    <property type="entry name" value="FN3"/>
    <property type="match status" value="4"/>
</dbReference>
<dbReference type="GO" id="GO:0007411">
    <property type="term" value="P:axon guidance"/>
    <property type="evidence" value="ECO:0007669"/>
    <property type="project" value="TreeGrafter"/>
</dbReference>
<keyword evidence="22" id="KW-1185">Reference proteome</keyword>
<reference evidence="21" key="2">
    <citation type="submission" date="2025-08" db="UniProtKB">
        <authorList>
            <consortium name="Ensembl"/>
        </authorList>
    </citation>
    <scope>IDENTIFICATION</scope>
</reference>
<dbReference type="Pfam" id="PF13882">
    <property type="entry name" value="Bravo_FIGEY"/>
    <property type="match status" value="1"/>
</dbReference>
<keyword evidence="9 17" id="KW-1133">Transmembrane helix</keyword>
<dbReference type="InterPro" id="IPR003598">
    <property type="entry name" value="Ig_sub2"/>
</dbReference>
<dbReference type="Pfam" id="PF00041">
    <property type="entry name" value="fn3"/>
    <property type="match status" value="3"/>
</dbReference>
<evidence type="ECO:0000256" key="3">
    <source>
        <dbReference type="ARBA" id="ARBA00008588"/>
    </source>
</evidence>
<dbReference type="Pfam" id="PF13927">
    <property type="entry name" value="Ig_3"/>
    <property type="match status" value="3"/>
</dbReference>
<comment type="function">
    <text evidence="15">Neural cell adhesion molecule involved in the dynamics of cell adhesion and in the generation of transmembrane signals at tyrosine kinase receptors. During brain development, critical in multiple processes, including neuronal migration, axonal growth and fasciculation, and synaptogenesis. In the mature brain, plays a role in the dynamics of neuronal structure and function, including synaptic plasticity.</text>
</comment>
<dbReference type="Ensembl" id="ENSENLT00000052639.1">
    <property type="protein sequence ID" value="ENSENLP00000051391.1"/>
    <property type="gene ID" value="ENSENLG00000021513.1"/>
</dbReference>
<feature type="domain" description="Ig-like" evidence="19">
    <location>
        <begin position="299"/>
        <end position="381"/>
    </location>
</feature>
<feature type="domain" description="Ig-like" evidence="19">
    <location>
        <begin position="392"/>
        <end position="480"/>
    </location>
</feature>
<keyword evidence="10 17" id="KW-0472">Membrane</keyword>
<reference evidence="21" key="1">
    <citation type="submission" date="2021-04" db="EMBL/GenBank/DDBJ databases">
        <authorList>
            <consortium name="Wellcome Sanger Institute Data Sharing"/>
        </authorList>
    </citation>
    <scope>NUCLEOTIDE SEQUENCE [LARGE SCALE GENOMIC DNA]</scope>
</reference>
<feature type="domain" description="Fibronectin type-III" evidence="20">
    <location>
        <begin position="985"/>
        <end position="1079"/>
    </location>
</feature>
<feature type="domain" description="Ig-like" evidence="19">
    <location>
        <begin position="94"/>
        <end position="189"/>
    </location>
</feature>
<proteinExistence type="inferred from homology"/>
<evidence type="ECO:0000256" key="11">
    <source>
        <dbReference type="ARBA" id="ARBA00023157"/>
    </source>
</evidence>
<comment type="subcellular location">
    <subcellularLocation>
        <location evidence="1">Cell membrane</location>
        <topology evidence="1">Single-pass type I membrane protein</topology>
    </subcellularLocation>
    <subcellularLocation>
        <location evidence="2">Cell projection</location>
        <location evidence="2">Growth cone</location>
    </subcellularLocation>
</comment>
<dbReference type="GO" id="GO:0098632">
    <property type="term" value="F:cell-cell adhesion mediator activity"/>
    <property type="evidence" value="ECO:0007669"/>
    <property type="project" value="TreeGrafter"/>
</dbReference>
<dbReference type="GO" id="GO:0007420">
    <property type="term" value="P:brain development"/>
    <property type="evidence" value="ECO:0007669"/>
    <property type="project" value="TreeGrafter"/>
</dbReference>
<dbReference type="FunFam" id="2.60.40.10:FF:000347">
    <property type="entry name" value="Neuronal cell adhesion molecule"/>
    <property type="match status" value="1"/>
</dbReference>
<evidence type="ECO:0000256" key="6">
    <source>
        <dbReference type="ARBA" id="ARBA00022729"/>
    </source>
</evidence>
<keyword evidence="4" id="KW-1003">Cell membrane</keyword>
<keyword evidence="13" id="KW-0966">Cell projection</keyword>
<dbReference type="InterPro" id="IPR036116">
    <property type="entry name" value="FN3_sf"/>
</dbReference>
<dbReference type="PANTHER" id="PTHR44170:SF36">
    <property type="entry name" value="L1 CELL ADHESION MOLECULE"/>
    <property type="match status" value="1"/>
</dbReference>
<feature type="domain" description="Fibronectin type-III" evidence="20">
    <location>
        <begin position="673"/>
        <end position="768"/>
    </location>
</feature>
<name>A0A665X600_ECHNA</name>
<dbReference type="CDD" id="cd00063">
    <property type="entry name" value="FN3"/>
    <property type="match status" value="3"/>
</dbReference>
<dbReference type="PROSITE" id="PS50835">
    <property type="entry name" value="IG_LIKE"/>
    <property type="match status" value="6"/>
</dbReference>
<reference evidence="21" key="3">
    <citation type="submission" date="2025-09" db="UniProtKB">
        <authorList>
            <consortium name="Ensembl"/>
        </authorList>
    </citation>
    <scope>IDENTIFICATION</scope>
</reference>
<dbReference type="FunFam" id="2.60.40.10:FF:000005">
    <property type="entry name" value="Neuronal cell adhesion molecule"/>
    <property type="match status" value="1"/>
</dbReference>
<evidence type="ECO:0000256" key="7">
    <source>
        <dbReference type="ARBA" id="ARBA00022737"/>
    </source>
</evidence>
<evidence type="ECO:0000313" key="22">
    <source>
        <dbReference type="Proteomes" id="UP000472264"/>
    </source>
</evidence>
<evidence type="ECO:0000256" key="14">
    <source>
        <dbReference type="ARBA" id="ARBA00023319"/>
    </source>
</evidence>
<dbReference type="SUPFAM" id="SSF49265">
    <property type="entry name" value="Fibronectin type III"/>
    <property type="match status" value="3"/>
</dbReference>
<dbReference type="SUPFAM" id="SSF48726">
    <property type="entry name" value="Immunoglobulin"/>
    <property type="match status" value="6"/>
</dbReference>
<keyword evidence="6 18" id="KW-0732">Signal</keyword>
<dbReference type="Proteomes" id="UP000472264">
    <property type="component" value="Chromosome 7"/>
</dbReference>
<keyword evidence="7" id="KW-0677">Repeat</keyword>
<evidence type="ECO:0000256" key="8">
    <source>
        <dbReference type="ARBA" id="ARBA00022889"/>
    </source>
</evidence>
<dbReference type="InterPro" id="IPR013098">
    <property type="entry name" value="Ig_I-set"/>
</dbReference>
<dbReference type="PROSITE" id="PS50853">
    <property type="entry name" value="FN3"/>
    <property type="match status" value="3"/>
</dbReference>
<feature type="chain" id="PRO_5025399537" description="Neural cell adhesion molecule L1" evidence="18">
    <location>
        <begin position="25"/>
        <end position="1319"/>
    </location>
</feature>
<dbReference type="FunFam" id="2.60.40.10:FF:000057">
    <property type="entry name" value="neural cell adhesion molecule L1"/>
    <property type="match status" value="1"/>
</dbReference>
<evidence type="ECO:0000256" key="13">
    <source>
        <dbReference type="ARBA" id="ARBA00023273"/>
    </source>
</evidence>
<dbReference type="SMART" id="SM00409">
    <property type="entry name" value="IG"/>
    <property type="match status" value="6"/>
</dbReference>
<evidence type="ECO:0000256" key="10">
    <source>
        <dbReference type="ARBA" id="ARBA00023136"/>
    </source>
</evidence>
<evidence type="ECO:0000256" key="1">
    <source>
        <dbReference type="ARBA" id="ARBA00004251"/>
    </source>
</evidence>
<evidence type="ECO:0000256" key="15">
    <source>
        <dbReference type="ARBA" id="ARBA00060042"/>
    </source>
</evidence>
<evidence type="ECO:0000259" key="19">
    <source>
        <dbReference type="PROSITE" id="PS50835"/>
    </source>
</evidence>
<accession>A0A665X600</accession>
<dbReference type="InterPro" id="IPR013783">
    <property type="entry name" value="Ig-like_fold"/>
</dbReference>
<evidence type="ECO:0000259" key="20">
    <source>
        <dbReference type="PROSITE" id="PS50853"/>
    </source>
</evidence>
<dbReference type="InterPro" id="IPR007110">
    <property type="entry name" value="Ig-like_dom"/>
</dbReference>
<feature type="signal peptide" evidence="18">
    <location>
        <begin position="1"/>
        <end position="24"/>
    </location>
</feature>
<evidence type="ECO:0000256" key="4">
    <source>
        <dbReference type="ARBA" id="ARBA00022475"/>
    </source>
</evidence>
<evidence type="ECO:0000256" key="9">
    <source>
        <dbReference type="ARBA" id="ARBA00022989"/>
    </source>
</evidence>
<evidence type="ECO:0000256" key="17">
    <source>
        <dbReference type="SAM" id="Phobius"/>
    </source>
</evidence>
<dbReference type="FunFam" id="2.60.40.10:FF:000028">
    <property type="entry name" value="Neuronal cell adhesion molecule"/>
    <property type="match status" value="1"/>
</dbReference>
<dbReference type="PANTHER" id="PTHR44170">
    <property type="entry name" value="PROTEIN SIDEKICK"/>
    <property type="match status" value="1"/>
</dbReference>
<evidence type="ECO:0000256" key="12">
    <source>
        <dbReference type="ARBA" id="ARBA00023180"/>
    </source>
</evidence>
<feature type="transmembrane region" description="Helical" evidence="17">
    <location>
        <begin position="1178"/>
        <end position="1199"/>
    </location>
</feature>
<dbReference type="InterPro" id="IPR026966">
    <property type="entry name" value="Neurofascin/L1/NrCAM_C"/>
</dbReference>
<keyword evidence="11" id="KW-1015">Disulfide bond</keyword>
<evidence type="ECO:0000256" key="5">
    <source>
        <dbReference type="ARBA" id="ARBA00022692"/>
    </source>
</evidence>
<dbReference type="GO" id="GO:0030426">
    <property type="term" value="C:growth cone"/>
    <property type="evidence" value="ECO:0007669"/>
    <property type="project" value="UniProtKB-SubCell"/>
</dbReference>